<reference evidence="10 11" key="1">
    <citation type="submission" date="2018-06" db="EMBL/GenBank/DDBJ databases">
        <title>Rhizobium wuzhouense sp. nov., isolated from roots of Oryza officinalis.</title>
        <authorList>
            <person name="Yuan T."/>
        </authorList>
    </citation>
    <scope>NUCLEOTIDE SEQUENCE [LARGE SCALE GENOMIC DNA]</scope>
    <source>
        <strain evidence="10 11">W44</strain>
    </source>
</reference>
<feature type="region of interest" description="Disordered" evidence="8">
    <location>
        <begin position="1"/>
        <end position="36"/>
    </location>
</feature>
<evidence type="ECO:0000256" key="6">
    <source>
        <dbReference type="ARBA" id="ARBA00023049"/>
    </source>
</evidence>
<dbReference type="InterPro" id="IPR016047">
    <property type="entry name" value="M23ase_b-sheet_dom"/>
</dbReference>
<keyword evidence="3" id="KW-0479">Metal-binding</keyword>
<dbReference type="SUPFAM" id="SSF51261">
    <property type="entry name" value="Duplicated hybrid motif"/>
    <property type="match status" value="1"/>
</dbReference>
<evidence type="ECO:0000256" key="5">
    <source>
        <dbReference type="ARBA" id="ARBA00022833"/>
    </source>
</evidence>
<keyword evidence="6" id="KW-0482">Metalloprotease</keyword>
<evidence type="ECO:0000256" key="2">
    <source>
        <dbReference type="ARBA" id="ARBA00022670"/>
    </source>
</evidence>
<dbReference type="InterPro" id="IPR050570">
    <property type="entry name" value="Cell_wall_metabolism_enzyme"/>
</dbReference>
<evidence type="ECO:0000256" key="8">
    <source>
        <dbReference type="SAM" id="MobiDB-lite"/>
    </source>
</evidence>
<feature type="region of interest" description="Disordered" evidence="8">
    <location>
        <begin position="446"/>
        <end position="466"/>
    </location>
</feature>
<proteinExistence type="predicted"/>
<sequence length="466" mass="50652">MACGLTTIPSSIEAQEARTAAEPETSTGSVPPSVDTAIQTPSEAATTDATLELRAKRDQVSGELQEIARTMQVSGEKAAELEKSIEALSKTTDSLKTALIDSAKRRKDIEKQISEGEKRLASIGVREDAIRKSFRERRSVLAEVLAALQRMGRNPPPALLVSPEDALGSVRTAILLGAVVPGIRHETEKLADDLKELIVLRDSGKQEMDGLVTAMASRQEEERRMDLLIAENDRLARTNSLQLQAERKQSEALAERASTMEALIRSLENEITSVRQAAELAKAEEAKRDQMSEEQKARTREIARSELPDKNRIAPAYPFSELKQKLELPVAGETLRQFGDPDGTGHQAQGVVIASQPGSLVTAPADAWVVFAGNFRSYGQMIILNTGDGYHMVLSGMDRISTSQGKFVLSGEPLATMGEKRVASATGLALETDRPTLYIELRKDGKPVDSRPWWVGGDSGKAQNDS</sequence>
<dbReference type="InterPro" id="IPR011055">
    <property type="entry name" value="Dup_hybrid_motif"/>
</dbReference>
<evidence type="ECO:0000313" key="10">
    <source>
        <dbReference type="EMBL" id="PYB74346.1"/>
    </source>
</evidence>
<evidence type="ECO:0000313" key="11">
    <source>
        <dbReference type="Proteomes" id="UP000247536"/>
    </source>
</evidence>
<evidence type="ECO:0000256" key="4">
    <source>
        <dbReference type="ARBA" id="ARBA00022801"/>
    </source>
</evidence>
<dbReference type="PANTHER" id="PTHR21666">
    <property type="entry name" value="PEPTIDASE-RELATED"/>
    <property type="match status" value="1"/>
</dbReference>
<feature type="coiled-coil region" evidence="7">
    <location>
        <begin position="218"/>
        <end position="300"/>
    </location>
</feature>
<comment type="caution">
    <text evidence="10">The sequence shown here is derived from an EMBL/GenBank/DDBJ whole genome shotgun (WGS) entry which is preliminary data.</text>
</comment>
<dbReference type="Proteomes" id="UP000247536">
    <property type="component" value="Unassembled WGS sequence"/>
</dbReference>
<comment type="cofactor">
    <cofactor evidence="1">
        <name>Zn(2+)</name>
        <dbReference type="ChEBI" id="CHEBI:29105"/>
    </cofactor>
</comment>
<dbReference type="CDD" id="cd12797">
    <property type="entry name" value="M23_peptidase"/>
    <property type="match status" value="1"/>
</dbReference>
<dbReference type="Pfam" id="PF01551">
    <property type="entry name" value="Peptidase_M23"/>
    <property type="match status" value="1"/>
</dbReference>
<feature type="compositionally biased region" description="Polar residues" evidence="8">
    <location>
        <begin position="24"/>
        <end position="36"/>
    </location>
</feature>
<dbReference type="EMBL" id="QJRY01000003">
    <property type="protein sequence ID" value="PYB74346.1"/>
    <property type="molecule type" value="Genomic_DNA"/>
</dbReference>
<gene>
    <name evidence="10" type="ORF">DMY87_11125</name>
</gene>
<keyword evidence="7" id="KW-0175">Coiled coil</keyword>
<keyword evidence="5" id="KW-0862">Zinc</keyword>
<accession>A0ABX5NSM9</accession>
<organism evidence="10 11">
    <name type="scientific">Rhizobium wuzhouense</name>
    <dbReference type="NCBI Taxonomy" id="1986026"/>
    <lineage>
        <taxon>Bacteria</taxon>
        <taxon>Pseudomonadati</taxon>
        <taxon>Pseudomonadota</taxon>
        <taxon>Alphaproteobacteria</taxon>
        <taxon>Hyphomicrobiales</taxon>
        <taxon>Rhizobiaceae</taxon>
        <taxon>Rhizobium/Agrobacterium group</taxon>
        <taxon>Rhizobium</taxon>
    </lineage>
</organism>
<evidence type="ECO:0000259" key="9">
    <source>
        <dbReference type="Pfam" id="PF01551"/>
    </source>
</evidence>
<keyword evidence="11" id="KW-1185">Reference proteome</keyword>
<feature type="domain" description="M23ase beta-sheet core" evidence="9">
    <location>
        <begin position="348"/>
        <end position="449"/>
    </location>
</feature>
<dbReference type="Gene3D" id="2.70.70.10">
    <property type="entry name" value="Glucose Permease (Domain IIA)"/>
    <property type="match status" value="1"/>
</dbReference>
<evidence type="ECO:0000256" key="3">
    <source>
        <dbReference type="ARBA" id="ARBA00022723"/>
    </source>
</evidence>
<evidence type="ECO:0000256" key="7">
    <source>
        <dbReference type="SAM" id="Coils"/>
    </source>
</evidence>
<keyword evidence="4" id="KW-0378">Hydrolase</keyword>
<name>A0ABX5NSM9_9HYPH</name>
<dbReference type="PANTHER" id="PTHR21666:SF288">
    <property type="entry name" value="CELL DIVISION PROTEIN YTFB"/>
    <property type="match status" value="1"/>
</dbReference>
<keyword evidence="2" id="KW-0645">Protease</keyword>
<protein>
    <recommendedName>
        <fullName evidence="9">M23ase beta-sheet core domain-containing protein</fullName>
    </recommendedName>
</protein>
<evidence type="ECO:0000256" key="1">
    <source>
        <dbReference type="ARBA" id="ARBA00001947"/>
    </source>
</evidence>